<sequence length="200" mass="20722">MKKYCVLPELLIAFLLSGCAHTVPSQYNGAVVKYAKEGASKATVIADWGIPDSAISVDKDTTAYQWNSDNGSTSSGNFDTHTLATGSATSGTDCLGCGVQTFGVGASHTAGATSANIETHACALTVLVNNSDDKVKAANLVGTVDDKCYSHFEKALTLNPNAVDLHNQEITHNQHVATGKALVGMLTLVGAGAAIYHANH</sequence>
<keyword evidence="3" id="KW-1185">Reference proteome</keyword>
<proteinExistence type="predicted"/>
<accession>A0ABX9G2D4</accession>
<dbReference type="RefSeq" id="WP_113856849.1">
    <property type="nucleotide sequence ID" value="NZ_QNRL01000001.1"/>
</dbReference>
<feature type="signal peptide" evidence="1">
    <location>
        <begin position="1"/>
        <end position="22"/>
    </location>
</feature>
<evidence type="ECO:0000256" key="1">
    <source>
        <dbReference type="SAM" id="SignalP"/>
    </source>
</evidence>
<gene>
    <name evidence="2" type="ORF">DFQ50_101140</name>
</gene>
<feature type="chain" id="PRO_5045305335" description="Lipoprotein" evidence="1">
    <location>
        <begin position="23"/>
        <end position="200"/>
    </location>
</feature>
<evidence type="ECO:0000313" key="2">
    <source>
        <dbReference type="EMBL" id="RBP14671.1"/>
    </source>
</evidence>
<evidence type="ECO:0000313" key="3">
    <source>
        <dbReference type="Proteomes" id="UP000253201"/>
    </source>
</evidence>
<name>A0ABX9G2D4_9ENTR</name>
<organism evidence="2 3">
    <name type="scientific">Pseudocitrobacter faecalis</name>
    <dbReference type="NCBI Taxonomy" id="1398493"/>
    <lineage>
        <taxon>Bacteria</taxon>
        <taxon>Pseudomonadati</taxon>
        <taxon>Pseudomonadota</taxon>
        <taxon>Gammaproteobacteria</taxon>
        <taxon>Enterobacterales</taxon>
        <taxon>Enterobacteriaceae</taxon>
        <taxon>Pseudocitrobacter</taxon>
    </lineage>
</organism>
<dbReference type="EMBL" id="QNRL01000001">
    <property type="protein sequence ID" value="RBP14671.1"/>
    <property type="molecule type" value="Genomic_DNA"/>
</dbReference>
<protein>
    <recommendedName>
        <fullName evidence="4">Lipoprotein</fullName>
    </recommendedName>
</protein>
<evidence type="ECO:0008006" key="4">
    <source>
        <dbReference type="Google" id="ProtNLM"/>
    </source>
</evidence>
<keyword evidence="1" id="KW-0732">Signal</keyword>
<comment type="caution">
    <text evidence="2">The sequence shown here is derived from an EMBL/GenBank/DDBJ whole genome shotgun (WGS) entry which is preliminary data.</text>
</comment>
<reference evidence="2 3" key="1">
    <citation type="submission" date="2018-06" db="EMBL/GenBank/DDBJ databases">
        <title>Genomic Encyclopedia of Type Strains, Phase IV (KMG-IV): sequencing the most valuable type-strain genomes for metagenomic binning, comparative biology and taxonomic classification.</title>
        <authorList>
            <person name="Goeker M."/>
        </authorList>
    </citation>
    <scope>NUCLEOTIDE SEQUENCE [LARGE SCALE GENOMIC DNA]</scope>
    <source>
        <strain evidence="2 3">DSM 27453</strain>
    </source>
</reference>
<dbReference type="Proteomes" id="UP000253201">
    <property type="component" value="Unassembled WGS sequence"/>
</dbReference>